<reference evidence="2" key="1">
    <citation type="submission" date="2009-10" db="EMBL/GenBank/DDBJ databases">
        <title>Diversity of trophic interactions inside an arsenic-rich microbial ecosystem.</title>
        <authorList>
            <person name="Bertin P.N."/>
            <person name="Heinrich-Salmeron A."/>
            <person name="Pelletier E."/>
            <person name="Goulhen-Chollet F."/>
            <person name="Arsene-Ploetze F."/>
            <person name="Gallien S."/>
            <person name="Calteau A."/>
            <person name="Vallenet D."/>
            <person name="Casiot C."/>
            <person name="Chane-Woon-Ming B."/>
            <person name="Giloteaux L."/>
            <person name="Barakat M."/>
            <person name="Bonnefoy V."/>
            <person name="Bruneel O."/>
            <person name="Chandler M."/>
            <person name="Cleiss J."/>
            <person name="Duran R."/>
            <person name="Elbaz-Poulichet F."/>
            <person name="Fonknechten N."/>
            <person name="Lauga B."/>
            <person name="Mornico D."/>
            <person name="Ortet P."/>
            <person name="Schaeffer C."/>
            <person name="Siguier P."/>
            <person name="Alexander Thil Smith A."/>
            <person name="Van Dorsselaer A."/>
            <person name="Weissenbach J."/>
            <person name="Medigue C."/>
            <person name="Le Paslier D."/>
        </authorList>
    </citation>
    <scope>NUCLEOTIDE SEQUENCE</scope>
</reference>
<evidence type="ECO:0000313" key="2">
    <source>
        <dbReference type="EMBL" id="CBH75751.1"/>
    </source>
</evidence>
<dbReference type="AlphaFoldDB" id="E6PH13"/>
<gene>
    <name evidence="2" type="ORF">CARN1_1149</name>
</gene>
<organism evidence="2">
    <name type="scientific">mine drainage metagenome</name>
    <dbReference type="NCBI Taxonomy" id="410659"/>
    <lineage>
        <taxon>unclassified sequences</taxon>
        <taxon>metagenomes</taxon>
        <taxon>ecological metagenomes</taxon>
    </lineage>
</organism>
<feature type="region of interest" description="Disordered" evidence="1">
    <location>
        <begin position="62"/>
        <end position="91"/>
    </location>
</feature>
<sequence>MRRAFSVLFSRRTFALGSCPKGYGRRPPISRGRVFGIHEALLLKQRGTVEGGYNDGIIVDMESEQETNTQSALDTELQRAATTPPDGEWREKVETAKEAREFGAQLRRVEGIPTHYNTFPRQ</sequence>
<protein>
    <submittedName>
        <fullName evidence="2">Uncharacterized protein</fullName>
    </submittedName>
</protein>
<evidence type="ECO:0000256" key="1">
    <source>
        <dbReference type="SAM" id="MobiDB-lite"/>
    </source>
</evidence>
<proteinExistence type="predicted"/>
<accession>E6PH13</accession>
<comment type="caution">
    <text evidence="2">The sequence shown here is derived from an EMBL/GenBank/DDBJ whole genome shotgun (WGS) entry which is preliminary data.</text>
</comment>
<name>E6PH13_9ZZZZ</name>
<dbReference type="EMBL" id="CABL01000016">
    <property type="protein sequence ID" value="CBH75751.1"/>
    <property type="molecule type" value="Genomic_DNA"/>
</dbReference>